<keyword evidence="6" id="KW-1185">Reference proteome</keyword>
<dbReference type="SMART" id="SM00345">
    <property type="entry name" value="HTH_GNTR"/>
    <property type="match status" value="1"/>
</dbReference>
<keyword evidence="1" id="KW-0805">Transcription regulation</keyword>
<evidence type="ECO:0000256" key="1">
    <source>
        <dbReference type="ARBA" id="ARBA00023015"/>
    </source>
</evidence>
<protein>
    <submittedName>
        <fullName evidence="5">GntR family transcriptional regulator</fullName>
    </submittedName>
</protein>
<evidence type="ECO:0000256" key="3">
    <source>
        <dbReference type="ARBA" id="ARBA00023163"/>
    </source>
</evidence>
<evidence type="ECO:0000256" key="2">
    <source>
        <dbReference type="ARBA" id="ARBA00023125"/>
    </source>
</evidence>
<dbReference type="PANTHER" id="PTHR43537">
    <property type="entry name" value="TRANSCRIPTIONAL REGULATOR, GNTR FAMILY"/>
    <property type="match status" value="1"/>
</dbReference>
<feature type="domain" description="HTH gntR-type" evidence="4">
    <location>
        <begin position="8"/>
        <end position="75"/>
    </location>
</feature>
<evidence type="ECO:0000313" key="5">
    <source>
        <dbReference type="EMBL" id="GAA1397221.1"/>
    </source>
</evidence>
<keyword evidence="3" id="KW-0804">Transcription</keyword>
<dbReference type="InterPro" id="IPR000524">
    <property type="entry name" value="Tscrpt_reg_HTH_GntR"/>
</dbReference>
<dbReference type="InterPro" id="IPR008920">
    <property type="entry name" value="TF_FadR/GntR_C"/>
</dbReference>
<name>A0ABP4IVW5_9PSEU</name>
<dbReference type="EMBL" id="BAAAJK010000034">
    <property type="protein sequence ID" value="GAA1397221.1"/>
    <property type="molecule type" value="Genomic_DNA"/>
</dbReference>
<proteinExistence type="predicted"/>
<dbReference type="InterPro" id="IPR011711">
    <property type="entry name" value="GntR_C"/>
</dbReference>
<dbReference type="Proteomes" id="UP001501414">
    <property type="component" value="Unassembled WGS sequence"/>
</dbReference>
<dbReference type="RefSeq" id="WP_344026623.1">
    <property type="nucleotide sequence ID" value="NZ_BAAAJK010000034.1"/>
</dbReference>
<dbReference type="PANTHER" id="PTHR43537:SF24">
    <property type="entry name" value="GLUCONATE OPERON TRANSCRIPTIONAL REPRESSOR"/>
    <property type="match status" value="1"/>
</dbReference>
<organism evidence="5 6">
    <name type="scientific">Pseudonocardia kongjuensis</name>
    <dbReference type="NCBI Taxonomy" id="102227"/>
    <lineage>
        <taxon>Bacteria</taxon>
        <taxon>Bacillati</taxon>
        <taxon>Actinomycetota</taxon>
        <taxon>Actinomycetes</taxon>
        <taxon>Pseudonocardiales</taxon>
        <taxon>Pseudonocardiaceae</taxon>
        <taxon>Pseudonocardia</taxon>
    </lineage>
</organism>
<keyword evidence="2" id="KW-0238">DNA-binding</keyword>
<dbReference type="PROSITE" id="PS50949">
    <property type="entry name" value="HTH_GNTR"/>
    <property type="match status" value="1"/>
</dbReference>
<dbReference type="InterPro" id="IPR036388">
    <property type="entry name" value="WH-like_DNA-bd_sf"/>
</dbReference>
<dbReference type="SUPFAM" id="SSF46785">
    <property type="entry name" value="Winged helix' DNA-binding domain"/>
    <property type="match status" value="1"/>
</dbReference>
<dbReference type="SUPFAM" id="SSF48008">
    <property type="entry name" value="GntR ligand-binding domain-like"/>
    <property type="match status" value="1"/>
</dbReference>
<reference evidence="6" key="1">
    <citation type="journal article" date="2019" name="Int. J. Syst. Evol. Microbiol.">
        <title>The Global Catalogue of Microorganisms (GCM) 10K type strain sequencing project: providing services to taxonomists for standard genome sequencing and annotation.</title>
        <authorList>
            <consortium name="The Broad Institute Genomics Platform"/>
            <consortium name="The Broad Institute Genome Sequencing Center for Infectious Disease"/>
            <person name="Wu L."/>
            <person name="Ma J."/>
        </authorList>
    </citation>
    <scope>NUCLEOTIDE SEQUENCE [LARGE SCALE GENOMIC DNA]</scope>
    <source>
        <strain evidence="6">JCM 11896</strain>
    </source>
</reference>
<dbReference type="Pfam" id="PF00392">
    <property type="entry name" value="GntR"/>
    <property type="match status" value="1"/>
</dbReference>
<accession>A0ABP4IVW5</accession>
<dbReference type="CDD" id="cd07377">
    <property type="entry name" value="WHTH_GntR"/>
    <property type="match status" value="1"/>
</dbReference>
<evidence type="ECO:0000259" key="4">
    <source>
        <dbReference type="PROSITE" id="PS50949"/>
    </source>
</evidence>
<dbReference type="Gene3D" id="1.10.10.10">
    <property type="entry name" value="Winged helix-like DNA-binding domain superfamily/Winged helix DNA-binding domain"/>
    <property type="match status" value="1"/>
</dbReference>
<gene>
    <name evidence="5" type="ORF">GCM10009613_49540</name>
</gene>
<comment type="caution">
    <text evidence="5">The sequence shown here is derived from an EMBL/GenBank/DDBJ whole genome shotgun (WGS) entry which is preliminary data.</text>
</comment>
<dbReference type="PRINTS" id="PR00035">
    <property type="entry name" value="HTHGNTR"/>
</dbReference>
<dbReference type="Pfam" id="PF07729">
    <property type="entry name" value="FCD"/>
    <property type="match status" value="1"/>
</dbReference>
<evidence type="ECO:0000313" key="6">
    <source>
        <dbReference type="Proteomes" id="UP001501414"/>
    </source>
</evidence>
<sequence>MERLADQPSKADQLTVAVRDAIRSGELTPDRLYSAQELGELFGVSRTPVREALLKLANAGLVRIERNRGARVLHSTEADITEVSTLRLLLEPAATGRAALAPDFPVAELTATLDRMQAHADEPEEFFRADCDFHDVIMRAGGNQRLAGIVLSLRDAIALQGRRSMPNVRGATQIIAEHRAVADAVASGDRDRASAAMREHLLSTADVLSEDSATWRQEWERWA</sequence>
<dbReference type="InterPro" id="IPR036390">
    <property type="entry name" value="WH_DNA-bd_sf"/>
</dbReference>
<dbReference type="Gene3D" id="1.20.120.530">
    <property type="entry name" value="GntR ligand-binding domain-like"/>
    <property type="match status" value="1"/>
</dbReference>
<dbReference type="SMART" id="SM00895">
    <property type="entry name" value="FCD"/>
    <property type="match status" value="1"/>
</dbReference>